<keyword evidence="7" id="KW-1185">Reference proteome</keyword>
<evidence type="ECO:0000313" key="7">
    <source>
        <dbReference type="Proteomes" id="UP000078492"/>
    </source>
</evidence>
<feature type="non-terminal residue" evidence="6">
    <location>
        <position position="1"/>
    </location>
</feature>
<dbReference type="GO" id="GO:0005739">
    <property type="term" value="C:mitochondrion"/>
    <property type="evidence" value="ECO:0007669"/>
    <property type="project" value="TreeGrafter"/>
</dbReference>
<evidence type="ECO:0000256" key="3">
    <source>
        <dbReference type="ARBA" id="ARBA00022917"/>
    </source>
</evidence>
<dbReference type="InterPro" id="IPR036191">
    <property type="entry name" value="RRF_sf"/>
</dbReference>
<dbReference type="Pfam" id="PF01765">
    <property type="entry name" value="RRF"/>
    <property type="match status" value="1"/>
</dbReference>
<evidence type="ECO:0000256" key="4">
    <source>
        <dbReference type="ARBA" id="ARBA00033107"/>
    </source>
</evidence>
<sequence>NEKMGSLIGIRFCANHQLKNYTVISALKLRQKYMHHCSSNKVIYYLQNQQRSLRIVQCCDVSNFSLCNFIKTNNTRDFSITSDLLAKSKNRGEKKQKTQHIDYNEFEQVVDVNKLISQLDNAIERLKDDFIQHLSVRSSVGAIEMLSVKFDGKDFTLQELAQISRKPKLIVLNVSTFPQAIPDILKSLTKNQMKLNPQQDGTTIYVPIPKVTKEHREMLSKNAKSFYVKCCDNVRQVRNKQIKTVKQKENLAKDLVFRIESYIDILSHQYTNKAEQMLETKQKELLGDSE</sequence>
<dbReference type="EMBL" id="KQ979404">
    <property type="protein sequence ID" value="KYN21690.1"/>
    <property type="molecule type" value="Genomic_DNA"/>
</dbReference>
<protein>
    <recommendedName>
        <fullName evidence="2">Ribosome-recycling factor, mitochondrial</fullName>
    </recommendedName>
    <alternativeName>
        <fullName evidence="4">Ribosome-releasing factor, mitochondrial</fullName>
    </alternativeName>
</protein>
<dbReference type="Gene3D" id="1.10.132.20">
    <property type="entry name" value="Ribosome-recycling factor"/>
    <property type="match status" value="1"/>
</dbReference>
<dbReference type="PANTHER" id="PTHR20982">
    <property type="entry name" value="RIBOSOME RECYCLING FACTOR"/>
    <property type="match status" value="1"/>
</dbReference>
<evidence type="ECO:0000256" key="1">
    <source>
        <dbReference type="ARBA" id="ARBA00005912"/>
    </source>
</evidence>
<feature type="domain" description="Ribosome recycling factor" evidence="5">
    <location>
        <begin position="126"/>
        <end position="286"/>
    </location>
</feature>
<reference evidence="6 7" key="1">
    <citation type="submission" date="2015-09" db="EMBL/GenBank/DDBJ databases">
        <title>Trachymyrmex cornetzi WGS genome.</title>
        <authorList>
            <person name="Nygaard S."/>
            <person name="Hu H."/>
            <person name="Boomsma J."/>
            <person name="Zhang G."/>
        </authorList>
    </citation>
    <scope>NUCLEOTIDE SEQUENCE [LARGE SCALE GENOMIC DNA]</scope>
    <source>
        <strain evidence="6">Tcor2-1</strain>
        <tissue evidence="6">Whole body</tissue>
    </source>
</reference>
<evidence type="ECO:0000259" key="5">
    <source>
        <dbReference type="Pfam" id="PF01765"/>
    </source>
</evidence>
<comment type="similarity">
    <text evidence="1">Belongs to the RRF family.</text>
</comment>
<keyword evidence="3" id="KW-0648">Protein biosynthesis</keyword>
<proteinExistence type="inferred from homology"/>
<organism evidence="6 7">
    <name type="scientific">Trachymyrmex cornetzi</name>
    <dbReference type="NCBI Taxonomy" id="471704"/>
    <lineage>
        <taxon>Eukaryota</taxon>
        <taxon>Metazoa</taxon>
        <taxon>Ecdysozoa</taxon>
        <taxon>Arthropoda</taxon>
        <taxon>Hexapoda</taxon>
        <taxon>Insecta</taxon>
        <taxon>Pterygota</taxon>
        <taxon>Neoptera</taxon>
        <taxon>Endopterygota</taxon>
        <taxon>Hymenoptera</taxon>
        <taxon>Apocrita</taxon>
        <taxon>Aculeata</taxon>
        <taxon>Formicoidea</taxon>
        <taxon>Formicidae</taxon>
        <taxon>Myrmicinae</taxon>
        <taxon>Trachymyrmex</taxon>
    </lineage>
</organism>
<dbReference type="STRING" id="471704.A0A151J9E3"/>
<name>A0A151J9E3_9HYME</name>
<dbReference type="Proteomes" id="UP000078492">
    <property type="component" value="Unassembled WGS sequence"/>
</dbReference>
<dbReference type="PANTHER" id="PTHR20982:SF3">
    <property type="entry name" value="MITOCHONDRIAL RIBOSOME RECYCLING FACTOR PSEUDO 1"/>
    <property type="match status" value="1"/>
</dbReference>
<dbReference type="SUPFAM" id="SSF55194">
    <property type="entry name" value="Ribosome recycling factor, RRF"/>
    <property type="match status" value="1"/>
</dbReference>
<evidence type="ECO:0000256" key="2">
    <source>
        <dbReference type="ARBA" id="ARBA00020581"/>
    </source>
</evidence>
<dbReference type="GO" id="GO:0006412">
    <property type="term" value="P:translation"/>
    <property type="evidence" value="ECO:0007669"/>
    <property type="project" value="UniProtKB-KW"/>
</dbReference>
<accession>A0A151J9E3</accession>
<dbReference type="Gene3D" id="3.30.1360.40">
    <property type="match status" value="1"/>
</dbReference>
<dbReference type="InterPro" id="IPR023584">
    <property type="entry name" value="Ribosome_recyc_fac_dom"/>
</dbReference>
<dbReference type="GO" id="GO:0043023">
    <property type="term" value="F:ribosomal large subunit binding"/>
    <property type="evidence" value="ECO:0007669"/>
    <property type="project" value="TreeGrafter"/>
</dbReference>
<gene>
    <name evidence="6" type="ORF">ALC57_05956</name>
</gene>
<dbReference type="AlphaFoldDB" id="A0A151J9E3"/>
<dbReference type="InterPro" id="IPR002661">
    <property type="entry name" value="Ribosome_recyc_fac"/>
</dbReference>
<evidence type="ECO:0000313" key="6">
    <source>
        <dbReference type="EMBL" id="KYN21690.1"/>
    </source>
</evidence>